<dbReference type="AlphaFoldDB" id="A0A1E1WI67"/>
<proteinExistence type="predicted"/>
<name>A0A1E1WI67_PECGO</name>
<evidence type="ECO:0000256" key="1">
    <source>
        <dbReference type="SAM" id="Phobius"/>
    </source>
</evidence>
<protein>
    <submittedName>
        <fullName evidence="2">Uncharacterized protein</fullName>
    </submittedName>
</protein>
<dbReference type="EMBL" id="GDQN01004457">
    <property type="protein sequence ID" value="JAT86597.1"/>
    <property type="molecule type" value="Transcribed_RNA"/>
</dbReference>
<keyword evidence="1" id="KW-1133">Transmembrane helix</keyword>
<accession>A0A1E1WI67</accession>
<sequence length="414" mass="47766">ILFNVVSALFIVYSCLSSVSMYYIYEDAPQAGFVEQQPSSLGNQPYNGIGKKSFARYNSFKYSKDRNGQVLDSQFKIKKMADKYYIPSVEILKLPELQAKVESSRMKVKEEIRPRNEEMRNIDFKAKDGKVIAQPKQKMNSQPQTQVQPATGQVFVYPRSNREEGDQSTNQRAYITIQGSQYEKNPNSVKVNVRRTPIQTAPQKVRLNNNRQLTAVSIPGPANHHHHKMLASNAVDKNLQKNTYYLDREADVMSRVLDDISTKMATGSKKSKRKVTSDALKKYIGKDDEIYPTTQTKKNRKAEKAERFESLNKYLQQRLFTQNYQSKFLTDKRKAIETVRIGSKRETLNVPYALFYRVNPDAFMDRDIGFIPFRSSVQSLDIGHVKEKMSPQAFKEHVRQGANTVKLHKNYRKF</sequence>
<reference evidence="2" key="1">
    <citation type="submission" date="2015-09" db="EMBL/GenBank/DDBJ databases">
        <title>De novo assembly of Pectinophora gossypiella (Pink Bollworm) gut transcriptome.</title>
        <authorList>
            <person name="Tassone E.E."/>
        </authorList>
    </citation>
    <scope>NUCLEOTIDE SEQUENCE</scope>
</reference>
<organism evidence="2">
    <name type="scientific">Pectinophora gossypiella</name>
    <name type="common">Cotton pink bollworm</name>
    <name type="synonym">Depressaria gossypiella</name>
    <dbReference type="NCBI Taxonomy" id="13191"/>
    <lineage>
        <taxon>Eukaryota</taxon>
        <taxon>Metazoa</taxon>
        <taxon>Ecdysozoa</taxon>
        <taxon>Arthropoda</taxon>
        <taxon>Hexapoda</taxon>
        <taxon>Insecta</taxon>
        <taxon>Pterygota</taxon>
        <taxon>Neoptera</taxon>
        <taxon>Endopterygota</taxon>
        <taxon>Lepidoptera</taxon>
        <taxon>Glossata</taxon>
        <taxon>Ditrysia</taxon>
        <taxon>Gelechioidea</taxon>
        <taxon>Gelechiidae</taxon>
        <taxon>Apatetrinae</taxon>
        <taxon>Pectinophora</taxon>
    </lineage>
</organism>
<feature type="non-terminal residue" evidence="2">
    <location>
        <position position="1"/>
    </location>
</feature>
<gene>
    <name evidence="2" type="ORF">g.4572</name>
</gene>
<feature type="transmembrane region" description="Helical" evidence="1">
    <location>
        <begin position="6"/>
        <end position="25"/>
    </location>
</feature>
<keyword evidence="1" id="KW-0472">Membrane</keyword>
<keyword evidence="1" id="KW-0812">Transmembrane</keyword>
<evidence type="ECO:0000313" key="2">
    <source>
        <dbReference type="EMBL" id="JAT86597.1"/>
    </source>
</evidence>